<dbReference type="PIRSF" id="PIRSF004749">
    <property type="entry name" value="Pep_def"/>
    <property type="match status" value="1"/>
</dbReference>
<proteinExistence type="inferred from homology"/>
<comment type="caution">
    <text evidence="2">The sequence shown here is derived from an EMBL/GenBank/DDBJ whole genome shotgun (WGS) entry which is preliminary data.</text>
</comment>
<dbReference type="InterPro" id="IPR023635">
    <property type="entry name" value="Peptide_deformylase"/>
</dbReference>
<dbReference type="SUPFAM" id="SSF56420">
    <property type="entry name" value="Peptide deformylase"/>
    <property type="match status" value="1"/>
</dbReference>
<dbReference type="AlphaFoldDB" id="X0VVX4"/>
<name>X0VVX4_9ZZZZ</name>
<accession>X0VVX4</accession>
<dbReference type="EMBL" id="BARS01037109">
    <property type="protein sequence ID" value="GAG22549.1"/>
    <property type="molecule type" value="Genomic_DNA"/>
</dbReference>
<dbReference type="InterPro" id="IPR036821">
    <property type="entry name" value="Peptide_deformylase_sf"/>
</dbReference>
<feature type="non-terminal residue" evidence="2">
    <location>
        <position position="1"/>
    </location>
</feature>
<protein>
    <recommendedName>
        <fullName evidence="3">Peptide deformylase</fullName>
    </recommendedName>
</protein>
<dbReference type="NCBIfam" id="NF001159">
    <property type="entry name" value="PRK00150.1-3"/>
    <property type="match status" value="1"/>
</dbReference>
<sequence length="129" mass="14292">DMIETMHAVPGRVGLAAPQVGVSLRVFVIGIPDEEDIALINPEIVRRTGERLVEEGCLSIPGYVGQIKRAISVKVKGHDQNGKEIRIKANDLLAQALEHEIDHLNGVLYIDYLESMDELRKIELGETQL</sequence>
<dbReference type="CDD" id="cd00487">
    <property type="entry name" value="Pep_deformylase"/>
    <property type="match status" value="1"/>
</dbReference>
<evidence type="ECO:0000313" key="2">
    <source>
        <dbReference type="EMBL" id="GAG22549.1"/>
    </source>
</evidence>
<dbReference type="PRINTS" id="PR01576">
    <property type="entry name" value="PDEFORMYLASE"/>
</dbReference>
<reference evidence="2" key="1">
    <citation type="journal article" date="2014" name="Front. Microbiol.">
        <title>High frequency of phylogenetically diverse reductive dehalogenase-homologous genes in deep subseafloor sedimentary metagenomes.</title>
        <authorList>
            <person name="Kawai M."/>
            <person name="Futagami T."/>
            <person name="Toyoda A."/>
            <person name="Takaki Y."/>
            <person name="Nishi S."/>
            <person name="Hori S."/>
            <person name="Arai W."/>
            <person name="Tsubouchi T."/>
            <person name="Morono Y."/>
            <person name="Uchiyama I."/>
            <person name="Ito T."/>
            <person name="Fujiyama A."/>
            <person name="Inagaki F."/>
            <person name="Takami H."/>
        </authorList>
    </citation>
    <scope>NUCLEOTIDE SEQUENCE</scope>
    <source>
        <strain evidence="2">Expedition CK06-06</strain>
    </source>
</reference>
<gene>
    <name evidence="2" type="ORF">S01H1_56936</name>
</gene>
<evidence type="ECO:0008006" key="3">
    <source>
        <dbReference type="Google" id="ProtNLM"/>
    </source>
</evidence>
<evidence type="ECO:0000256" key="1">
    <source>
        <dbReference type="ARBA" id="ARBA00010759"/>
    </source>
</evidence>
<dbReference type="Pfam" id="PF01327">
    <property type="entry name" value="Pep_deformylase"/>
    <property type="match status" value="1"/>
</dbReference>
<dbReference type="PANTHER" id="PTHR10458">
    <property type="entry name" value="PEPTIDE DEFORMYLASE"/>
    <property type="match status" value="1"/>
</dbReference>
<dbReference type="PANTHER" id="PTHR10458:SF22">
    <property type="entry name" value="PEPTIDE DEFORMYLASE"/>
    <property type="match status" value="1"/>
</dbReference>
<dbReference type="NCBIfam" id="TIGR00079">
    <property type="entry name" value="pept_deformyl"/>
    <property type="match status" value="1"/>
</dbReference>
<organism evidence="2">
    <name type="scientific">marine sediment metagenome</name>
    <dbReference type="NCBI Taxonomy" id="412755"/>
    <lineage>
        <taxon>unclassified sequences</taxon>
        <taxon>metagenomes</taxon>
        <taxon>ecological metagenomes</taxon>
    </lineage>
</organism>
<dbReference type="Gene3D" id="3.90.45.10">
    <property type="entry name" value="Peptide deformylase"/>
    <property type="match status" value="1"/>
</dbReference>
<comment type="similarity">
    <text evidence="1">Belongs to the polypeptide deformylase family.</text>
</comment>
<dbReference type="HAMAP" id="MF_00163">
    <property type="entry name" value="Pep_deformylase"/>
    <property type="match status" value="1"/>
</dbReference>
<dbReference type="GO" id="GO:0042586">
    <property type="term" value="F:peptide deformylase activity"/>
    <property type="evidence" value="ECO:0007669"/>
    <property type="project" value="InterPro"/>
</dbReference>